<keyword evidence="2 5" id="KW-0732">Signal</keyword>
<organism evidence="7 8">
    <name type="scientific">Beggiatoa leptomitoformis</name>
    <dbReference type="NCBI Taxonomy" id="288004"/>
    <lineage>
        <taxon>Bacteria</taxon>
        <taxon>Pseudomonadati</taxon>
        <taxon>Pseudomonadota</taxon>
        <taxon>Gammaproteobacteria</taxon>
        <taxon>Thiotrichales</taxon>
        <taxon>Thiotrichaceae</taxon>
        <taxon>Beggiatoa</taxon>
    </lineage>
</organism>
<comment type="subcellular location">
    <subcellularLocation>
        <location evidence="1">Membrane</location>
    </subcellularLocation>
</comment>
<evidence type="ECO:0000259" key="6">
    <source>
        <dbReference type="Pfam" id="PF00263"/>
    </source>
</evidence>
<feature type="chain" id="PRO_5014601918" evidence="5">
    <location>
        <begin position="23"/>
        <end position="538"/>
    </location>
</feature>
<protein>
    <submittedName>
        <fullName evidence="7">Pilus (MSHA type) biogenesis protein MshL</fullName>
    </submittedName>
</protein>
<keyword evidence="3" id="KW-0472">Membrane</keyword>
<evidence type="ECO:0000256" key="3">
    <source>
        <dbReference type="ARBA" id="ARBA00023136"/>
    </source>
</evidence>
<keyword evidence="8" id="KW-1185">Reference proteome</keyword>
<name>A0A2N9YFH8_9GAMM</name>
<dbReference type="PANTHER" id="PTHR30332:SF24">
    <property type="entry name" value="SECRETIN GSPD-RELATED"/>
    <property type="match status" value="1"/>
</dbReference>
<dbReference type="InterPro" id="IPR050810">
    <property type="entry name" value="Bact_Secretion_Sys_Channel"/>
</dbReference>
<evidence type="ECO:0000256" key="2">
    <source>
        <dbReference type="ARBA" id="ARBA00022729"/>
    </source>
</evidence>
<dbReference type="PANTHER" id="PTHR30332">
    <property type="entry name" value="PROBABLE GENERAL SECRETION PATHWAY PROTEIN D"/>
    <property type="match status" value="1"/>
</dbReference>
<evidence type="ECO:0000313" key="7">
    <source>
        <dbReference type="EMBL" id="AUI69135.1"/>
    </source>
</evidence>
<evidence type="ECO:0000256" key="5">
    <source>
        <dbReference type="SAM" id="SignalP"/>
    </source>
</evidence>
<dbReference type="InterPro" id="IPR013358">
    <property type="entry name" value="Pilus_biogenesis_MshL"/>
</dbReference>
<dbReference type="STRING" id="288004.AL038_13475"/>
<sequence length="538" mass="58744">MSFSFHNLLFIFSINVMCFISACAPQPPAPSQGHLNNTSLPKTKANIPPPVIQTPPLPPPQPVQPLETYSVTVDSVPVEKLLLALARDANLNIDIHPGIEGIVSLNALDQTLPQLLERISQQVSLRYEISEDRVLIVRPDKPELRTYKISYVNMSRESTSETAISTQVASTGTVAVGKGGTTITSGNNSISSIKNVSNNNFWKTLQENVSNLLNDKESTGAEKNGNVTINPETGILTVRATYKQHEDIQRFLDDVMNSAQRQVLIEATIAEVTLNNQYQAGVDWQRINGNFSYAQQLLAGNLAQPPAYSFTYSNPDSGTGNISATVKMLEEFGTVKVLSSPKLMVLNNQSAILKVVDNRVYFTVDVTISDTDTRSRTAYSTAINTVPVGLVMNVTPQISEIGQVTLNVHPTISRIIGFVNDPNPELASAGITSQVPEIQVREIESILRVNNGDVAIIGGLMQDTTEQGKMGLPVLSNLPLVGDAFSYRNDEYNKTELIIFLRPVVVKQASLNGDLSEYQHYLPDTMPDKNRATGLTGH</sequence>
<evidence type="ECO:0000256" key="4">
    <source>
        <dbReference type="RuleBase" id="RU004003"/>
    </source>
</evidence>
<evidence type="ECO:0000256" key="1">
    <source>
        <dbReference type="ARBA" id="ARBA00004370"/>
    </source>
</evidence>
<dbReference type="InterPro" id="IPR001775">
    <property type="entry name" value="GspD/PilQ"/>
</dbReference>
<evidence type="ECO:0000313" key="8">
    <source>
        <dbReference type="Proteomes" id="UP000234271"/>
    </source>
</evidence>
<dbReference type="PRINTS" id="PR00811">
    <property type="entry name" value="BCTERIALGSPD"/>
</dbReference>
<dbReference type="Pfam" id="PF00263">
    <property type="entry name" value="Secretin"/>
    <property type="match status" value="1"/>
</dbReference>
<gene>
    <name evidence="7" type="primary">mshL</name>
    <name evidence="7" type="ORF">BLE401_10785</name>
</gene>
<reference evidence="8" key="1">
    <citation type="submission" date="2016-12" db="EMBL/GenBank/DDBJ databases">
        <title>Complete Genome Sequence of Beggiatoa leptomitiformis D-401.</title>
        <authorList>
            <person name="Fomenkov A."/>
            <person name="Vincze T."/>
            <person name="Grabovich M."/>
            <person name="Anton B.P."/>
            <person name="Dubinina G."/>
            <person name="Orlova M."/>
            <person name="Belousova E."/>
            <person name="Roberts R.J."/>
        </authorList>
    </citation>
    <scope>NUCLEOTIDE SEQUENCE [LARGE SCALE GENOMIC DNA]</scope>
    <source>
        <strain evidence="8">D-401</strain>
    </source>
</reference>
<dbReference type="GO" id="GO:0016020">
    <property type="term" value="C:membrane"/>
    <property type="evidence" value="ECO:0007669"/>
    <property type="project" value="UniProtKB-SubCell"/>
</dbReference>
<dbReference type="GO" id="GO:0009306">
    <property type="term" value="P:protein secretion"/>
    <property type="evidence" value="ECO:0007669"/>
    <property type="project" value="InterPro"/>
</dbReference>
<dbReference type="NCBIfam" id="TIGR02519">
    <property type="entry name" value="pilus_MshL"/>
    <property type="match status" value="1"/>
</dbReference>
<dbReference type="OrthoDB" id="9775455at2"/>
<accession>A0A2N9YFH8</accession>
<feature type="domain" description="Type II/III secretion system secretin-like" evidence="6">
    <location>
        <begin position="329"/>
        <end position="507"/>
    </location>
</feature>
<dbReference type="Proteomes" id="UP000234271">
    <property type="component" value="Chromosome"/>
</dbReference>
<comment type="similarity">
    <text evidence="4">Belongs to the bacterial secretin family.</text>
</comment>
<dbReference type="EMBL" id="CP018889">
    <property type="protein sequence ID" value="AUI69135.1"/>
    <property type="molecule type" value="Genomic_DNA"/>
</dbReference>
<feature type="signal peptide" evidence="5">
    <location>
        <begin position="1"/>
        <end position="22"/>
    </location>
</feature>
<dbReference type="InterPro" id="IPR004846">
    <property type="entry name" value="T2SS/T3SS_dom"/>
</dbReference>
<proteinExistence type="inferred from homology"/>
<dbReference type="Gene3D" id="3.55.50.30">
    <property type="match status" value="1"/>
</dbReference>
<dbReference type="RefSeq" id="WP_062153653.1">
    <property type="nucleotide sequence ID" value="NZ_CP012373.2"/>
</dbReference>
<dbReference type="AlphaFoldDB" id="A0A2N9YFH8"/>
<dbReference type="GO" id="GO:0015627">
    <property type="term" value="C:type II protein secretion system complex"/>
    <property type="evidence" value="ECO:0007669"/>
    <property type="project" value="TreeGrafter"/>
</dbReference>